<evidence type="ECO:0000256" key="4">
    <source>
        <dbReference type="ARBA" id="ARBA00022842"/>
    </source>
</evidence>
<dbReference type="InterPro" id="IPR006385">
    <property type="entry name" value="HAD_hydro_SerB1"/>
</dbReference>
<reference evidence="5 6" key="1">
    <citation type="submission" date="2016-01" db="EMBL/GenBank/DDBJ databases">
        <title>Whole genome sequencing of Bhargavaea cecembensis T14.</title>
        <authorList>
            <person name="Hong K.W."/>
        </authorList>
    </citation>
    <scope>NUCLEOTIDE SEQUENCE [LARGE SCALE GENOMIC DNA]</scope>
    <source>
        <strain evidence="5 6">T14</strain>
    </source>
</reference>
<dbReference type="RefSeq" id="WP_063180125.1">
    <property type="nucleotide sequence ID" value="NZ_LQNT01000009.1"/>
</dbReference>
<dbReference type="Gene3D" id="1.20.1440.100">
    <property type="entry name" value="SG protein - dephosphorylation function"/>
    <property type="match status" value="1"/>
</dbReference>
<evidence type="ECO:0000313" key="5">
    <source>
        <dbReference type="EMBL" id="KZE38538.1"/>
    </source>
</evidence>
<name>A0A161RJU5_9BACL</name>
<organism evidence="5 6">
    <name type="scientific">Bhargavaea cecembensis</name>
    <dbReference type="NCBI Taxonomy" id="394098"/>
    <lineage>
        <taxon>Bacteria</taxon>
        <taxon>Bacillati</taxon>
        <taxon>Bacillota</taxon>
        <taxon>Bacilli</taxon>
        <taxon>Bacillales</taxon>
        <taxon>Caryophanaceae</taxon>
        <taxon>Bhargavaea</taxon>
    </lineage>
</organism>
<gene>
    <name evidence="5" type="ORF">AV656_06425</name>
</gene>
<dbReference type="EMBL" id="LQNT01000009">
    <property type="protein sequence ID" value="KZE38538.1"/>
    <property type="molecule type" value="Genomic_DNA"/>
</dbReference>
<dbReference type="GO" id="GO:0016787">
    <property type="term" value="F:hydrolase activity"/>
    <property type="evidence" value="ECO:0007669"/>
    <property type="project" value="UniProtKB-KW"/>
</dbReference>
<dbReference type="SUPFAM" id="SSF56784">
    <property type="entry name" value="HAD-like"/>
    <property type="match status" value="1"/>
</dbReference>
<sequence>MRVAIFDFDGTLYQNETFDFMMTHLKQHPEYGRLYGKFFRRILPVYTGYKMKLVASPVMREKSMQAYLAPFSGISEEKLTRYFGEMAAAMRSGFNPDVVRRVREHAKSGDRVMLVSGAFTPLLLEAVKDLPFDDVIGTDIPYSGDTYDGRTAIYHIRSERKNERILAALGDSTVAWEESSAFGDTLSDMTVLELVGKPVAVRPEEGLRNIAAERDWEIIS</sequence>
<dbReference type="InterPro" id="IPR050582">
    <property type="entry name" value="HAD-like_SerB"/>
</dbReference>
<dbReference type="PANTHER" id="PTHR43344:SF13">
    <property type="entry name" value="PHOSPHATASE RV3661-RELATED"/>
    <property type="match status" value="1"/>
</dbReference>
<dbReference type="Gene3D" id="3.40.50.1000">
    <property type="entry name" value="HAD superfamily/HAD-like"/>
    <property type="match status" value="1"/>
</dbReference>
<evidence type="ECO:0000256" key="2">
    <source>
        <dbReference type="ARBA" id="ARBA00022723"/>
    </source>
</evidence>
<dbReference type="Proteomes" id="UP000076490">
    <property type="component" value="Unassembled WGS sequence"/>
</dbReference>
<dbReference type="NCBIfam" id="TIGR01490">
    <property type="entry name" value="HAD-SF-IB-hyp1"/>
    <property type="match status" value="1"/>
</dbReference>
<keyword evidence="2" id="KW-0479">Metal-binding</keyword>
<dbReference type="PANTHER" id="PTHR43344">
    <property type="entry name" value="PHOSPHOSERINE PHOSPHATASE"/>
    <property type="match status" value="1"/>
</dbReference>
<evidence type="ECO:0000256" key="3">
    <source>
        <dbReference type="ARBA" id="ARBA00022801"/>
    </source>
</evidence>
<dbReference type="GO" id="GO:0046872">
    <property type="term" value="F:metal ion binding"/>
    <property type="evidence" value="ECO:0007669"/>
    <property type="project" value="UniProtKB-KW"/>
</dbReference>
<proteinExistence type="inferred from homology"/>
<evidence type="ECO:0000313" key="6">
    <source>
        <dbReference type="Proteomes" id="UP000076490"/>
    </source>
</evidence>
<keyword evidence="3" id="KW-0378">Hydrolase</keyword>
<accession>A0A161RJU5</accession>
<comment type="similarity">
    <text evidence="1">Belongs to the HAD-like hydrolase superfamily. SerB family.</text>
</comment>
<dbReference type="AlphaFoldDB" id="A0A161RJU5"/>
<dbReference type="InterPro" id="IPR023214">
    <property type="entry name" value="HAD_sf"/>
</dbReference>
<comment type="caution">
    <text evidence="5">The sequence shown here is derived from an EMBL/GenBank/DDBJ whole genome shotgun (WGS) entry which is preliminary data.</text>
</comment>
<dbReference type="NCBIfam" id="TIGR01488">
    <property type="entry name" value="HAD-SF-IB"/>
    <property type="match status" value="1"/>
</dbReference>
<dbReference type="OrthoDB" id="9794212at2"/>
<dbReference type="Pfam" id="PF12710">
    <property type="entry name" value="HAD"/>
    <property type="match status" value="1"/>
</dbReference>
<keyword evidence="4" id="KW-0460">Magnesium</keyword>
<evidence type="ECO:0000256" key="1">
    <source>
        <dbReference type="ARBA" id="ARBA00009184"/>
    </source>
</evidence>
<dbReference type="InterPro" id="IPR036412">
    <property type="entry name" value="HAD-like_sf"/>
</dbReference>
<protein>
    <submittedName>
        <fullName evidence="5">Haloacid dehalogenase</fullName>
    </submittedName>
</protein>